<dbReference type="EMBL" id="JAAIUW010000009">
    <property type="protein sequence ID" value="KAF7815960.1"/>
    <property type="molecule type" value="Genomic_DNA"/>
</dbReference>
<sequence>MFYVVDEEFLRLCGKEGAVHAGFKWRSRREVVDWLTSMLSKQHLLGDRTVVQVSRKQIKVQYNDVQDEDGEGNLEV</sequence>
<dbReference type="AlphaFoldDB" id="A0A834WA92"/>
<organism evidence="1 2">
    <name type="scientific">Senna tora</name>
    <dbReference type="NCBI Taxonomy" id="362788"/>
    <lineage>
        <taxon>Eukaryota</taxon>
        <taxon>Viridiplantae</taxon>
        <taxon>Streptophyta</taxon>
        <taxon>Embryophyta</taxon>
        <taxon>Tracheophyta</taxon>
        <taxon>Spermatophyta</taxon>
        <taxon>Magnoliopsida</taxon>
        <taxon>eudicotyledons</taxon>
        <taxon>Gunneridae</taxon>
        <taxon>Pentapetalae</taxon>
        <taxon>rosids</taxon>
        <taxon>fabids</taxon>
        <taxon>Fabales</taxon>
        <taxon>Fabaceae</taxon>
        <taxon>Caesalpinioideae</taxon>
        <taxon>Cassia clade</taxon>
        <taxon>Senna</taxon>
    </lineage>
</organism>
<evidence type="ECO:0000313" key="1">
    <source>
        <dbReference type="EMBL" id="KAF7815960.1"/>
    </source>
</evidence>
<reference evidence="1" key="1">
    <citation type="submission" date="2020-09" db="EMBL/GenBank/DDBJ databases">
        <title>Genome-Enabled Discovery of Anthraquinone Biosynthesis in Senna tora.</title>
        <authorList>
            <person name="Kang S.-H."/>
            <person name="Pandey R.P."/>
            <person name="Lee C.-M."/>
            <person name="Sim J.-S."/>
            <person name="Jeong J.-T."/>
            <person name="Choi B.-S."/>
            <person name="Jung M."/>
            <person name="Ginzburg D."/>
            <person name="Zhao K."/>
            <person name="Won S.Y."/>
            <person name="Oh T.-J."/>
            <person name="Yu Y."/>
            <person name="Kim N.-H."/>
            <person name="Lee O.R."/>
            <person name="Lee T.-H."/>
            <person name="Bashyal P."/>
            <person name="Kim T.-S."/>
            <person name="Lee W.-H."/>
            <person name="Kawkins C."/>
            <person name="Kim C.-K."/>
            <person name="Kim J.S."/>
            <person name="Ahn B.O."/>
            <person name="Rhee S.Y."/>
            <person name="Sohng J.K."/>
        </authorList>
    </citation>
    <scope>NUCLEOTIDE SEQUENCE</scope>
    <source>
        <tissue evidence="1">Leaf</tissue>
    </source>
</reference>
<protein>
    <submittedName>
        <fullName evidence="1">Agenet domain containing protein</fullName>
    </submittedName>
</protein>
<accession>A0A834WA92</accession>
<proteinExistence type="predicted"/>
<dbReference type="OrthoDB" id="1728910at2759"/>
<keyword evidence="2" id="KW-1185">Reference proteome</keyword>
<dbReference type="Proteomes" id="UP000634136">
    <property type="component" value="Unassembled WGS sequence"/>
</dbReference>
<gene>
    <name evidence="1" type="ORF">G2W53_029929</name>
</gene>
<evidence type="ECO:0000313" key="2">
    <source>
        <dbReference type="Proteomes" id="UP000634136"/>
    </source>
</evidence>
<comment type="caution">
    <text evidence="1">The sequence shown here is derived from an EMBL/GenBank/DDBJ whole genome shotgun (WGS) entry which is preliminary data.</text>
</comment>
<name>A0A834WA92_9FABA</name>